<reference evidence="2" key="1">
    <citation type="journal article" date="2014" name="PLoS ONE">
        <title>Transcriptome-Based Identification of ABC Transporters in the Western Tarnished Plant Bug Lygus hesperus.</title>
        <authorList>
            <person name="Hull J.J."/>
            <person name="Chaney K."/>
            <person name="Geib S.M."/>
            <person name="Fabrick J.A."/>
            <person name="Brent C.S."/>
            <person name="Walsh D."/>
            <person name="Lavine L.C."/>
        </authorList>
    </citation>
    <scope>NUCLEOTIDE SEQUENCE</scope>
</reference>
<reference evidence="2" key="2">
    <citation type="submission" date="2014-07" db="EMBL/GenBank/DDBJ databases">
        <authorList>
            <person name="Hull J."/>
        </authorList>
    </citation>
    <scope>NUCLEOTIDE SEQUENCE</scope>
</reference>
<accession>A0A0A9XRY4</accession>
<dbReference type="SUPFAM" id="SSF48403">
    <property type="entry name" value="Ankyrin repeat"/>
    <property type="match status" value="2"/>
</dbReference>
<dbReference type="PROSITE" id="PS50297">
    <property type="entry name" value="ANK_REP_REGION"/>
    <property type="match status" value="3"/>
</dbReference>
<proteinExistence type="predicted"/>
<dbReference type="Pfam" id="PF12796">
    <property type="entry name" value="Ank_2"/>
    <property type="match status" value="2"/>
</dbReference>
<evidence type="ECO:0000256" key="1">
    <source>
        <dbReference type="PROSITE-ProRule" id="PRU00023"/>
    </source>
</evidence>
<dbReference type="Pfam" id="PF00023">
    <property type="entry name" value="Ank"/>
    <property type="match status" value="1"/>
</dbReference>
<feature type="repeat" description="ANK" evidence="1">
    <location>
        <begin position="121"/>
        <end position="153"/>
    </location>
</feature>
<evidence type="ECO:0000313" key="2">
    <source>
        <dbReference type="EMBL" id="JAG19850.1"/>
    </source>
</evidence>
<feature type="repeat" description="ANK" evidence="1">
    <location>
        <begin position="349"/>
        <end position="382"/>
    </location>
</feature>
<dbReference type="AlphaFoldDB" id="A0A0A9XRY4"/>
<feature type="repeat" description="ANK" evidence="1">
    <location>
        <begin position="315"/>
        <end position="348"/>
    </location>
</feature>
<dbReference type="EMBL" id="GBHO01023754">
    <property type="protein sequence ID" value="JAG19850.1"/>
    <property type="molecule type" value="Transcribed_RNA"/>
</dbReference>
<organism evidence="2">
    <name type="scientific">Lygus hesperus</name>
    <name type="common">Western plant bug</name>
    <dbReference type="NCBI Taxonomy" id="30085"/>
    <lineage>
        <taxon>Eukaryota</taxon>
        <taxon>Metazoa</taxon>
        <taxon>Ecdysozoa</taxon>
        <taxon>Arthropoda</taxon>
        <taxon>Hexapoda</taxon>
        <taxon>Insecta</taxon>
        <taxon>Pterygota</taxon>
        <taxon>Neoptera</taxon>
        <taxon>Paraneoptera</taxon>
        <taxon>Hemiptera</taxon>
        <taxon>Heteroptera</taxon>
        <taxon>Panheteroptera</taxon>
        <taxon>Cimicomorpha</taxon>
        <taxon>Miridae</taxon>
        <taxon>Mirini</taxon>
        <taxon>Lygus</taxon>
    </lineage>
</organism>
<feature type="repeat" description="ANK" evidence="1">
    <location>
        <begin position="383"/>
        <end position="415"/>
    </location>
</feature>
<dbReference type="PROSITE" id="PS50088">
    <property type="entry name" value="ANK_REPEAT"/>
    <property type="match status" value="5"/>
</dbReference>
<dbReference type="SMART" id="SM00248">
    <property type="entry name" value="ANK"/>
    <property type="match status" value="11"/>
</dbReference>
<feature type="repeat" description="ANK" evidence="1">
    <location>
        <begin position="154"/>
        <end position="186"/>
    </location>
</feature>
<dbReference type="Gene3D" id="1.25.40.20">
    <property type="entry name" value="Ankyrin repeat-containing domain"/>
    <property type="match status" value="3"/>
</dbReference>
<dbReference type="InterPro" id="IPR002110">
    <property type="entry name" value="Ankyrin_rpt"/>
</dbReference>
<keyword evidence="1" id="KW-0040">ANK repeat</keyword>
<sequence length="863" mass="98366">MEEFFEKCLDDDFSCDPDEELIVTILGAAEHGDLESLKAVKGAEPLAFSRCLKYYGGRLIFEAIRWRQYEAADFLLCNGCSTGKQFSMKTTALHLAAKDHHATEFLERLLMYQDTKTRDVRNNTPLHVACLAGVTANVEILLQHGAECNVMNSSLQTPLHLAASGGHIDSMMLLLQSGALVNARDSEEPINTTPLDLAAQSLFAVLGNENLIRGVRSFVNWNSCRTDDILENLKSLNIFSNPHSTDSSVSGNTYNEILISQIKTKLQIIDVLIQHGARFNILILTAKYSPPGVFTKIMKELIENCQVDINARDHLNYTALHFVVLRFSNDETLEYFLKRGADVNAMSVTKVTPLEIALKERVADKNIKLLIESGANVNYSKDSGWSPLMYALINQKLLIAETLLEHGADPNVREPGPSGFTPLMRLLNRIPYYPEVIACLLRHGADITLQDNSPMGLTPLHMVAMCPSRGDKEGREVMRDMLRYVKNVNIKDNFNFSPLLRAVMVRYASIPIIRLLLEAGADPHLVGVSEDEAESPLDVAIKNQKNEVINILLEYETSFNPKHLFDKRNKLLNTIAMNKPYNRNELFAVRRFYHREDINIERMKTVEVFVRSRNHKRNQGYFNNLVCCLYELLQGSPVERSCLSKWTSGLAVLFSEVENYVLGIRRLKTLDESVLRGVLEYRLEVNDGDSYKDACTREIREMKFAKVCDEICVLDLLTKNIYELTGLMRKNSVFHAISHNLYKYTNELEFPIYSETIKRHVRDSVARRNLLHSASYFMNEFFAQRQINEAKRRKLVKENPHDLFSSLPQYVLDNILSYLSNADLINWIIFASETDPQGIYELKKLWKIQLEKVLTADTWKNDS</sequence>
<name>A0A0A9XRY4_LYGHE</name>
<dbReference type="PRINTS" id="PR01415">
    <property type="entry name" value="ANKYRIN"/>
</dbReference>
<dbReference type="PANTHER" id="PTHR24133">
    <property type="entry name" value="ANKYRIN DOMAIN-CONTAINING"/>
    <property type="match status" value="1"/>
</dbReference>
<dbReference type="InterPro" id="IPR036770">
    <property type="entry name" value="Ankyrin_rpt-contain_sf"/>
</dbReference>
<dbReference type="PANTHER" id="PTHR24133:SF40">
    <property type="entry name" value="ANKYRIN REPEAT DOMAIN 44"/>
    <property type="match status" value="1"/>
</dbReference>
<dbReference type="InterPro" id="IPR052391">
    <property type="entry name" value="E3_Ligase-Neurotoxin"/>
</dbReference>
<gene>
    <name evidence="2" type="primary">ANK1_21</name>
    <name evidence="2" type="ORF">CM83_60210</name>
</gene>
<protein>
    <submittedName>
        <fullName evidence="2">Ankyrin-1</fullName>
    </submittedName>
</protein>